<dbReference type="InterPro" id="IPR012337">
    <property type="entry name" value="RNaseH-like_sf"/>
</dbReference>
<dbReference type="InterPro" id="IPR022898">
    <property type="entry name" value="RNase_HII"/>
</dbReference>
<evidence type="ECO:0000256" key="11">
    <source>
        <dbReference type="ARBA" id="ARBA00022759"/>
    </source>
</evidence>
<sequence length="225" mass="23632">MTKQPPSRFHPPMTAPIRAPRLPDLGLDRELSARAGGYTCIAGLDEVGRGPLAGPVVSAAVVLDLERVPQGLADSKALTAARREVLFAEIVATSHVGIASVSHQEIDTINIRQASLLAMCRALAALPCTPDLAFVDGNDPPRLPCATEAVIMGDSSIASIAAASIVAKVVRDRMMARLGQAYPAYGFASNAGYSTKAHLTVIASEGPCPFHRLSFSPLRQGLLDL</sequence>
<evidence type="ECO:0000256" key="14">
    <source>
        <dbReference type="HAMAP-Rule" id="MF_00052"/>
    </source>
</evidence>
<dbReference type="PROSITE" id="PS51975">
    <property type="entry name" value="RNASE_H_2"/>
    <property type="match status" value="1"/>
</dbReference>
<evidence type="ECO:0000256" key="7">
    <source>
        <dbReference type="ARBA" id="ARBA00019179"/>
    </source>
</evidence>
<dbReference type="PANTHER" id="PTHR10954:SF18">
    <property type="entry name" value="RIBONUCLEASE HII"/>
    <property type="match status" value="1"/>
</dbReference>
<feature type="region of interest" description="Disordered" evidence="17">
    <location>
        <begin position="1"/>
        <end position="21"/>
    </location>
</feature>
<evidence type="ECO:0000256" key="3">
    <source>
        <dbReference type="ARBA" id="ARBA00004065"/>
    </source>
</evidence>
<dbReference type="EMBL" id="CP016616">
    <property type="protein sequence ID" value="ANY77822.1"/>
    <property type="molecule type" value="Genomic_DNA"/>
</dbReference>
<organism evidence="19">
    <name type="scientific">Microvirga ossetica</name>
    <dbReference type="NCBI Taxonomy" id="1882682"/>
    <lineage>
        <taxon>Bacteria</taxon>
        <taxon>Pseudomonadati</taxon>
        <taxon>Pseudomonadota</taxon>
        <taxon>Alphaproteobacteria</taxon>
        <taxon>Hyphomicrobiales</taxon>
        <taxon>Methylobacteriaceae</taxon>
        <taxon>Microvirga</taxon>
    </lineage>
</organism>
<evidence type="ECO:0000259" key="18">
    <source>
        <dbReference type="PROSITE" id="PS51975"/>
    </source>
</evidence>
<dbReference type="SUPFAM" id="SSF53098">
    <property type="entry name" value="Ribonuclease H-like"/>
    <property type="match status" value="1"/>
</dbReference>
<dbReference type="GO" id="GO:0005737">
    <property type="term" value="C:cytoplasm"/>
    <property type="evidence" value="ECO:0007669"/>
    <property type="project" value="UniProtKB-SubCell"/>
</dbReference>
<accession>A0A1B2ED65</accession>
<feature type="domain" description="RNase H type-2" evidence="18">
    <location>
        <begin position="39"/>
        <end position="225"/>
    </location>
</feature>
<dbReference type="InterPro" id="IPR024567">
    <property type="entry name" value="RNase_HII/HIII_dom"/>
</dbReference>
<dbReference type="EC" id="3.1.26.4" evidence="6 14"/>
<evidence type="ECO:0000256" key="9">
    <source>
        <dbReference type="ARBA" id="ARBA00022722"/>
    </source>
</evidence>
<evidence type="ECO:0000256" key="16">
    <source>
        <dbReference type="RuleBase" id="RU003515"/>
    </source>
</evidence>
<dbReference type="GO" id="GO:0003723">
    <property type="term" value="F:RNA binding"/>
    <property type="evidence" value="ECO:0007669"/>
    <property type="project" value="UniProtKB-UniRule"/>
</dbReference>
<evidence type="ECO:0000256" key="17">
    <source>
        <dbReference type="SAM" id="MobiDB-lite"/>
    </source>
</evidence>
<comment type="catalytic activity">
    <reaction evidence="1 14 15 16">
        <text>Endonucleolytic cleavage to 5'-phosphomonoester.</text>
        <dbReference type="EC" id="3.1.26.4"/>
    </reaction>
</comment>
<dbReference type="GO" id="GO:0030145">
    <property type="term" value="F:manganese ion binding"/>
    <property type="evidence" value="ECO:0007669"/>
    <property type="project" value="UniProtKB-UniRule"/>
</dbReference>
<feature type="binding site" evidence="14 15">
    <location>
        <position position="46"/>
    </location>
    <ligand>
        <name>a divalent metal cation</name>
        <dbReference type="ChEBI" id="CHEBI:60240"/>
    </ligand>
</feature>
<dbReference type="PANTHER" id="PTHR10954">
    <property type="entry name" value="RIBONUCLEASE H2 SUBUNIT A"/>
    <property type="match status" value="1"/>
</dbReference>
<evidence type="ECO:0000256" key="15">
    <source>
        <dbReference type="PROSITE-ProRule" id="PRU01319"/>
    </source>
</evidence>
<dbReference type="AlphaFoldDB" id="A0A1B2ED65"/>
<keyword evidence="8 14" id="KW-0963">Cytoplasm</keyword>
<evidence type="ECO:0000313" key="19">
    <source>
        <dbReference type="EMBL" id="ANY77822.1"/>
    </source>
</evidence>
<name>A0A1B2ED65_9HYPH</name>
<keyword evidence="9 14" id="KW-0540">Nuclease</keyword>
<dbReference type="InterPro" id="IPR036397">
    <property type="entry name" value="RNaseH_sf"/>
</dbReference>
<keyword evidence="10 14" id="KW-0479">Metal-binding</keyword>
<keyword evidence="11 14" id="KW-0255">Endonuclease</keyword>
<evidence type="ECO:0000256" key="2">
    <source>
        <dbReference type="ARBA" id="ARBA00001946"/>
    </source>
</evidence>
<evidence type="ECO:0000256" key="13">
    <source>
        <dbReference type="ARBA" id="ARBA00023211"/>
    </source>
</evidence>
<feature type="binding site" evidence="14 15">
    <location>
        <position position="45"/>
    </location>
    <ligand>
        <name>a divalent metal cation</name>
        <dbReference type="ChEBI" id="CHEBI:60240"/>
    </ligand>
</feature>
<keyword evidence="13 14" id="KW-0464">Manganese</keyword>
<evidence type="ECO:0000256" key="12">
    <source>
        <dbReference type="ARBA" id="ARBA00022801"/>
    </source>
</evidence>
<evidence type="ECO:0000256" key="10">
    <source>
        <dbReference type="ARBA" id="ARBA00022723"/>
    </source>
</evidence>
<dbReference type="GO" id="GO:0032299">
    <property type="term" value="C:ribonuclease H2 complex"/>
    <property type="evidence" value="ECO:0007669"/>
    <property type="project" value="TreeGrafter"/>
</dbReference>
<dbReference type="GO" id="GO:0004523">
    <property type="term" value="F:RNA-DNA hybrid ribonuclease activity"/>
    <property type="evidence" value="ECO:0007669"/>
    <property type="project" value="UniProtKB-UniRule"/>
</dbReference>
<comment type="function">
    <text evidence="3 14 16">Endonuclease that specifically degrades the RNA of RNA-DNA hybrids.</text>
</comment>
<dbReference type="GO" id="GO:0006298">
    <property type="term" value="P:mismatch repair"/>
    <property type="evidence" value="ECO:0007669"/>
    <property type="project" value="TreeGrafter"/>
</dbReference>
<feature type="binding site" evidence="14 15">
    <location>
        <position position="136"/>
    </location>
    <ligand>
        <name>a divalent metal cation</name>
        <dbReference type="ChEBI" id="CHEBI:60240"/>
    </ligand>
</feature>
<evidence type="ECO:0000256" key="1">
    <source>
        <dbReference type="ARBA" id="ARBA00000077"/>
    </source>
</evidence>
<evidence type="ECO:0000256" key="4">
    <source>
        <dbReference type="ARBA" id="ARBA00004496"/>
    </source>
</evidence>
<gene>
    <name evidence="14" type="primary">rnhB</name>
    <name evidence="19" type="ORF">BB934_05885</name>
</gene>
<reference evidence="19" key="1">
    <citation type="submission" date="2016-07" db="EMBL/GenBank/DDBJ databases">
        <title>Microvirga ossetica sp. nov. a new species of rhizobia isolated from root nodules of the legume species Vicia alpestris Steven originated from North Ossetia region in the Caucasus.</title>
        <authorList>
            <person name="Safronova V.I."/>
            <person name="Kuznetsova I.G."/>
            <person name="Sazanova A.L."/>
            <person name="Belimov A."/>
            <person name="Andronov E."/>
            <person name="Osledkin Y.S."/>
            <person name="Onishchuk O.P."/>
            <person name="Kurchak O.N."/>
            <person name="Shaposhnikov A.I."/>
            <person name="Willems A."/>
            <person name="Tikhonovich I.A."/>
        </authorList>
    </citation>
    <scope>NUCLEOTIDE SEQUENCE [LARGE SCALE GENOMIC DNA]</scope>
    <source>
        <strain evidence="19">V5/3M</strain>
    </source>
</reference>
<evidence type="ECO:0000256" key="6">
    <source>
        <dbReference type="ARBA" id="ARBA00012180"/>
    </source>
</evidence>
<dbReference type="GO" id="GO:0043137">
    <property type="term" value="P:DNA replication, removal of RNA primer"/>
    <property type="evidence" value="ECO:0007669"/>
    <property type="project" value="TreeGrafter"/>
</dbReference>
<dbReference type="KEGG" id="moc:BB934_05885"/>
<protein>
    <recommendedName>
        <fullName evidence="7 14">Ribonuclease HII</fullName>
        <shortName evidence="14">RNase HII</shortName>
        <ecNumber evidence="6 14">3.1.26.4</ecNumber>
    </recommendedName>
</protein>
<dbReference type="Pfam" id="PF01351">
    <property type="entry name" value="RNase_HII"/>
    <property type="match status" value="1"/>
</dbReference>
<comment type="subcellular location">
    <subcellularLocation>
        <location evidence="4 14">Cytoplasm</location>
    </subcellularLocation>
</comment>
<comment type="cofactor">
    <cofactor evidence="14 15">
        <name>Mn(2+)</name>
        <dbReference type="ChEBI" id="CHEBI:29035"/>
    </cofactor>
    <cofactor evidence="14 15">
        <name>Mg(2+)</name>
        <dbReference type="ChEBI" id="CHEBI:18420"/>
    </cofactor>
    <text evidence="14 15">Manganese or magnesium. Binds 1 divalent metal ion per monomer in the absence of substrate. May bind a second metal ion after substrate binding.</text>
</comment>
<dbReference type="Gene3D" id="3.30.420.10">
    <property type="entry name" value="Ribonuclease H-like superfamily/Ribonuclease H"/>
    <property type="match status" value="1"/>
</dbReference>
<dbReference type="NCBIfam" id="NF000595">
    <property type="entry name" value="PRK00015.1-3"/>
    <property type="match status" value="1"/>
</dbReference>
<keyword evidence="12 14" id="KW-0378">Hydrolase</keyword>
<comment type="similarity">
    <text evidence="5 14 16">Belongs to the RNase HII family.</text>
</comment>
<comment type="cofactor">
    <cofactor evidence="2">
        <name>Mg(2+)</name>
        <dbReference type="ChEBI" id="CHEBI:18420"/>
    </cofactor>
</comment>
<evidence type="ECO:0000256" key="5">
    <source>
        <dbReference type="ARBA" id="ARBA00007383"/>
    </source>
</evidence>
<evidence type="ECO:0000256" key="8">
    <source>
        <dbReference type="ARBA" id="ARBA00022490"/>
    </source>
</evidence>
<dbReference type="CDD" id="cd07182">
    <property type="entry name" value="RNase_HII_bacteria_HII_like"/>
    <property type="match status" value="1"/>
</dbReference>
<proteinExistence type="inferred from homology"/>
<dbReference type="HAMAP" id="MF_00052_B">
    <property type="entry name" value="RNase_HII_B"/>
    <property type="match status" value="1"/>
</dbReference>
<dbReference type="InterPro" id="IPR001352">
    <property type="entry name" value="RNase_HII/HIII"/>
</dbReference>